<protein>
    <submittedName>
        <fullName evidence="1">Uncharacterized protein</fullName>
    </submittedName>
</protein>
<evidence type="ECO:0000313" key="2">
    <source>
        <dbReference type="Proteomes" id="UP000664940"/>
    </source>
</evidence>
<reference evidence="1 2" key="1">
    <citation type="journal article" date="2020" name="Nature">
        <title>Six reference-quality genomes reveal evolution of bat adaptations.</title>
        <authorList>
            <person name="Jebb D."/>
            <person name="Huang Z."/>
            <person name="Pippel M."/>
            <person name="Hughes G.M."/>
            <person name="Lavrichenko K."/>
            <person name="Devanna P."/>
            <person name="Winkler S."/>
            <person name="Jermiin L.S."/>
            <person name="Skirmuntt E.C."/>
            <person name="Katzourakis A."/>
            <person name="Burkitt-Gray L."/>
            <person name="Ray D.A."/>
            <person name="Sullivan K.A.M."/>
            <person name="Roscito J.G."/>
            <person name="Kirilenko B.M."/>
            <person name="Davalos L.M."/>
            <person name="Corthals A.P."/>
            <person name="Power M.L."/>
            <person name="Jones G."/>
            <person name="Ransome R.D."/>
            <person name="Dechmann D.K.N."/>
            <person name="Locatelli A.G."/>
            <person name="Puechmaille S.J."/>
            <person name="Fedrigo O."/>
            <person name="Jarvis E.D."/>
            <person name="Hiller M."/>
            <person name="Vernes S.C."/>
            <person name="Myers E.W."/>
            <person name="Teeling E.C."/>
        </authorList>
    </citation>
    <scope>NUCLEOTIDE SEQUENCE [LARGE SCALE GENOMIC DNA]</scope>
    <source>
        <strain evidence="1">Bat1K_MPI-CBG_1</strain>
    </source>
</reference>
<organism evidence="1 2">
    <name type="scientific">Phyllostomus discolor</name>
    <name type="common">pale spear-nosed bat</name>
    <dbReference type="NCBI Taxonomy" id="89673"/>
    <lineage>
        <taxon>Eukaryota</taxon>
        <taxon>Metazoa</taxon>
        <taxon>Chordata</taxon>
        <taxon>Craniata</taxon>
        <taxon>Vertebrata</taxon>
        <taxon>Euteleostomi</taxon>
        <taxon>Mammalia</taxon>
        <taxon>Eutheria</taxon>
        <taxon>Laurasiatheria</taxon>
        <taxon>Chiroptera</taxon>
        <taxon>Yangochiroptera</taxon>
        <taxon>Phyllostomidae</taxon>
        <taxon>Phyllostominae</taxon>
        <taxon>Phyllostomus</taxon>
    </lineage>
</organism>
<comment type="caution">
    <text evidence="1">The sequence shown here is derived from an EMBL/GenBank/DDBJ whole genome shotgun (WGS) entry which is preliminary data.</text>
</comment>
<accession>A0A833Z8K7</accession>
<proteinExistence type="predicted"/>
<name>A0A833Z8K7_9CHIR</name>
<dbReference type="Proteomes" id="UP000664940">
    <property type="component" value="Unassembled WGS sequence"/>
</dbReference>
<dbReference type="AlphaFoldDB" id="A0A833Z8K7"/>
<evidence type="ECO:0000313" key="1">
    <source>
        <dbReference type="EMBL" id="KAF6088268.1"/>
    </source>
</evidence>
<sequence>MFFLPEFLGLDAGGLATRSRCPRVLHPSLSAGLATWRRLSSGITPEKNKTDGCWKFSSVSHLHFCKCSLHPSRGACVSEAGVWTGSWKLRSTLSIHHIVGTGGAVAGALQASLSSRLVFFADTREGRSFRRGKPVGFVLAPVYTLSRSRARPQRTPHLGRIGHATDHTFISLGRGCVFQSSGHYGEKTRSRAHPPSISQ</sequence>
<gene>
    <name evidence="1" type="ORF">HJG60_008124</name>
</gene>
<dbReference type="EMBL" id="JABVXQ010000010">
    <property type="protein sequence ID" value="KAF6088268.1"/>
    <property type="molecule type" value="Genomic_DNA"/>
</dbReference>